<dbReference type="AlphaFoldDB" id="A0A2T3A730"/>
<reference evidence="2 3" key="1">
    <citation type="journal article" date="2018" name="Mycol. Prog.">
        <title>Coniella lustricola, a new species from submerged detritus.</title>
        <authorList>
            <person name="Raudabaugh D.B."/>
            <person name="Iturriaga T."/>
            <person name="Carver A."/>
            <person name="Mondo S."/>
            <person name="Pangilinan J."/>
            <person name="Lipzen A."/>
            <person name="He G."/>
            <person name="Amirebrahimi M."/>
            <person name="Grigoriev I.V."/>
            <person name="Miller A.N."/>
        </authorList>
    </citation>
    <scope>NUCLEOTIDE SEQUENCE [LARGE SCALE GENOMIC DNA]</scope>
    <source>
        <strain evidence="2 3">B22-T-1</strain>
    </source>
</reference>
<protein>
    <submittedName>
        <fullName evidence="2">Uncharacterized protein</fullName>
    </submittedName>
</protein>
<proteinExistence type="predicted"/>
<keyword evidence="1" id="KW-0812">Transmembrane</keyword>
<keyword evidence="1" id="KW-1133">Transmembrane helix</keyword>
<dbReference type="Proteomes" id="UP000241462">
    <property type="component" value="Unassembled WGS sequence"/>
</dbReference>
<gene>
    <name evidence="2" type="ORF">BD289DRAFT_268615</name>
</gene>
<organism evidence="2 3">
    <name type="scientific">Coniella lustricola</name>
    <dbReference type="NCBI Taxonomy" id="2025994"/>
    <lineage>
        <taxon>Eukaryota</taxon>
        <taxon>Fungi</taxon>
        <taxon>Dikarya</taxon>
        <taxon>Ascomycota</taxon>
        <taxon>Pezizomycotina</taxon>
        <taxon>Sordariomycetes</taxon>
        <taxon>Sordariomycetidae</taxon>
        <taxon>Diaporthales</taxon>
        <taxon>Schizoparmaceae</taxon>
        <taxon>Coniella</taxon>
    </lineage>
</organism>
<feature type="transmembrane region" description="Helical" evidence="1">
    <location>
        <begin position="64"/>
        <end position="90"/>
    </location>
</feature>
<sequence>MLGEGAVRAIVQLFLVLVWFGFAQFCSFFASIILFPSRVASNSSHLDRRSNQFCRVQFCYKHLLLLWFFLLLFLAYPCQLLCIIIFPNLVSSLCRFCCCLSSPRKRSVVDPNRHYSTACTLSRRQHQHLLLPHHSTPDR</sequence>
<dbReference type="InParanoid" id="A0A2T3A730"/>
<dbReference type="EMBL" id="KZ678449">
    <property type="protein sequence ID" value="PSR84081.1"/>
    <property type="molecule type" value="Genomic_DNA"/>
</dbReference>
<evidence type="ECO:0000256" key="1">
    <source>
        <dbReference type="SAM" id="Phobius"/>
    </source>
</evidence>
<name>A0A2T3A730_9PEZI</name>
<keyword evidence="1" id="KW-0472">Membrane</keyword>
<evidence type="ECO:0000313" key="2">
    <source>
        <dbReference type="EMBL" id="PSR84081.1"/>
    </source>
</evidence>
<accession>A0A2T3A730</accession>
<evidence type="ECO:0000313" key="3">
    <source>
        <dbReference type="Proteomes" id="UP000241462"/>
    </source>
</evidence>
<feature type="transmembrane region" description="Helical" evidence="1">
    <location>
        <begin position="12"/>
        <end position="35"/>
    </location>
</feature>
<keyword evidence="3" id="KW-1185">Reference proteome</keyword>